<dbReference type="CDD" id="cd22462">
    <property type="entry name" value="KH-I_HEN4_like_rpt5"/>
    <property type="match status" value="1"/>
</dbReference>
<feature type="domain" description="K Homology" evidence="4">
    <location>
        <begin position="49"/>
        <end position="134"/>
    </location>
</feature>
<organism evidence="5">
    <name type="scientific">Opuntia streptacantha</name>
    <name type="common">Prickly pear cactus</name>
    <name type="synonym">Opuntia cardona</name>
    <dbReference type="NCBI Taxonomy" id="393608"/>
    <lineage>
        <taxon>Eukaryota</taxon>
        <taxon>Viridiplantae</taxon>
        <taxon>Streptophyta</taxon>
        <taxon>Embryophyta</taxon>
        <taxon>Tracheophyta</taxon>
        <taxon>Spermatophyta</taxon>
        <taxon>Magnoliopsida</taxon>
        <taxon>eudicotyledons</taxon>
        <taxon>Gunneridae</taxon>
        <taxon>Pentapetalae</taxon>
        <taxon>Caryophyllales</taxon>
        <taxon>Cactineae</taxon>
        <taxon>Cactaceae</taxon>
        <taxon>Opuntioideae</taxon>
        <taxon>Opuntia</taxon>
    </lineage>
</organism>
<dbReference type="InterPro" id="IPR004088">
    <property type="entry name" value="KH_dom_type_1"/>
</dbReference>
<feature type="domain" description="K Homology" evidence="4">
    <location>
        <begin position="295"/>
        <end position="369"/>
    </location>
</feature>
<evidence type="ECO:0000259" key="4">
    <source>
        <dbReference type="SMART" id="SM00322"/>
    </source>
</evidence>
<feature type="domain" description="K Homology" evidence="4">
    <location>
        <begin position="149"/>
        <end position="224"/>
    </location>
</feature>
<dbReference type="SMART" id="SM00322">
    <property type="entry name" value="KH"/>
    <property type="match status" value="5"/>
</dbReference>
<sequence>MADALPHEFLSPPSRRPPMADNHLPPNLNGGAASNKLKQPPVPLVVPAGHAALRILCHASLVGGFIGKSGSSIKQLQLYTASKIRVEDSLQPGSDDRVIVIVAPNTPFKKLRLHDGEEEYEVSAVQDAALRAFEKVLEVSAEVDGALAEFVSCGLLVDATQAGSVIGKGGKTVEKLRRESGARIRVLFGQQLPPGIVPPDEVVEIEGEVLAVKKALLGVSGCLQECPVVDKSTVKESRPLESAACPAGPDLRVAPLQLTALSEATDSLGSAFAGRPLSLDDNKHSASDPTTQQQQEVVFKILCSNDRVGGVIGRGGSIVKALQERTGATISVGAPIADCNERVVTITSTEVCWLLDVESAYSPGQRAVALVFSRSIDAAVENGLETGSNKDSSVIARLLVPSNQVGCLLGKGGAIISEMRKASRVGIRILRGDQVPKCASEDDEVVEISGQFVNVQGALFQVTSRLRNNLFAGKVASVPVPRSRMSMSAASDASLQGRVRQATQRQGLDPLPHPRRLDHSPSPGLRTSEVASGVNPRTFVKLSGAASADTGIEIGRANRPVVTNTTVEILVPENAMTSIYGENGSNLARIRQISGAKVMVHEARSGSSDRTVIISGTPDETQAAQSLLHAFILTGSA</sequence>
<protein>
    <recommendedName>
        <fullName evidence="4">K Homology domain-containing protein</fullName>
    </recommendedName>
</protein>
<dbReference type="CDD" id="cd22460">
    <property type="entry name" value="KH-I_PEPPER_rpt2_like"/>
    <property type="match status" value="2"/>
</dbReference>
<reference evidence="5" key="2">
    <citation type="submission" date="2020-07" db="EMBL/GenBank/DDBJ databases">
        <authorList>
            <person name="Vera ALvarez R."/>
            <person name="Arias-Moreno D.M."/>
            <person name="Jimenez-Jacinto V."/>
            <person name="Jimenez-Bremont J.F."/>
            <person name="Swaminathan K."/>
            <person name="Moose S.P."/>
            <person name="Guerrero-Gonzalez M.L."/>
            <person name="Marino-Ramirez L."/>
            <person name="Landsman D."/>
            <person name="Rodriguez-Kessler M."/>
            <person name="Delgado-Sanchez P."/>
        </authorList>
    </citation>
    <scope>NUCLEOTIDE SEQUENCE</scope>
    <source>
        <tissue evidence="5">Cladode</tissue>
    </source>
</reference>
<reference evidence="5" key="1">
    <citation type="journal article" date="2013" name="J. Plant Res.">
        <title>Effect of fungi and light on seed germination of three Opuntia species from semiarid lands of central Mexico.</title>
        <authorList>
            <person name="Delgado-Sanchez P."/>
            <person name="Jimenez-Bremont J.F."/>
            <person name="Guerrero-Gonzalez Mde L."/>
            <person name="Flores J."/>
        </authorList>
    </citation>
    <scope>NUCLEOTIDE SEQUENCE</scope>
    <source>
        <tissue evidence="5">Cladode</tissue>
    </source>
</reference>
<dbReference type="PROSITE" id="PS50084">
    <property type="entry name" value="KH_TYPE_1"/>
    <property type="match status" value="5"/>
</dbReference>
<dbReference type="Gene3D" id="3.30.1370.10">
    <property type="entry name" value="K Homology domain, type 1"/>
    <property type="match status" value="5"/>
</dbReference>
<dbReference type="GO" id="GO:0003723">
    <property type="term" value="F:RNA binding"/>
    <property type="evidence" value="ECO:0007669"/>
    <property type="project" value="UniProtKB-UniRule"/>
</dbReference>
<feature type="region of interest" description="Disordered" evidence="3">
    <location>
        <begin position="1"/>
        <end position="36"/>
    </location>
</feature>
<feature type="compositionally biased region" description="Low complexity" evidence="3">
    <location>
        <begin position="482"/>
        <end position="494"/>
    </location>
</feature>
<feature type="domain" description="K Homology" evidence="4">
    <location>
        <begin position="563"/>
        <end position="633"/>
    </location>
</feature>
<evidence type="ECO:0000256" key="2">
    <source>
        <dbReference type="PROSITE-ProRule" id="PRU00117"/>
    </source>
</evidence>
<dbReference type="InterPro" id="IPR004087">
    <property type="entry name" value="KH_dom"/>
</dbReference>
<evidence type="ECO:0000256" key="1">
    <source>
        <dbReference type="ARBA" id="ARBA00022737"/>
    </source>
</evidence>
<dbReference type="Pfam" id="PF00013">
    <property type="entry name" value="KH_1"/>
    <property type="match status" value="5"/>
</dbReference>
<name>A0A7C9A4L6_OPUST</name>
<accession>A0A7C9A4L6</accession>
<dbReference type="AlphaFoldDB" id="A0A7C9A4L6"/>
<dbReference type="InterPro" id="IPR036612">
    <property type="entry name" value="KH_dom_type_1_sf"/>
</dbReference>
<feature type="domain" description="K Homology" evidence="4">
    <location>
        <begin position="392"/>
        <end position="467"/>
    </location>
</feature>
<proteinExistence type="predicted"/>
<feature type="region of interest" description="Disordered" evidence="3">
    <location>
        <begin position="482"/>
        <end position="532"/>
    </location>
</feature>
<dbReference type="SUPFAM" id="SSF54791">
    <property type="entry name" value="Eukaryotic type KH-domain (KH-domain type I)"/>
    <property type="match status" value="5"/>
</dbReference>
<keyword evidence="2" id="KW-0694">RNA-binding</keyword>
<keyword evidence="1" id="KW-0677">Repeat</keyword>
<dbReference type="EMBL" id="GISG01203852">
    <property type="protein sequence ID" value="MBA4659418.1"/>
    <property type="molecule type" value="Transcribed_RNA"/>
</dbReference>
<evidence type="ECO:0000313" key="5">
    <source>
        <dbReference type="EMBL" id="MBA4659418.1"/>
    </source>
</evidence>
<evidence type="ECO:0000256" key="3">
    <source>
        <dbReference type="SAM" id="MobiDB-lite"/>
    </source>
</evidence>
<dbReference type="PANTHER" id="PTHR10288">
    <property type="entry name" value="KH DOMAIN CONTAINING RNA BINDING PROTEIN"/>
    <property type="match status" value="1"/>
</dbReference>